<proteinExistence type="predicted"/>
<name>A0ABD0NAG3_CIRMR</name>
<dbReference type="Proteomes" id="UP001529510">
    <property type="component" value="Unassembled WGS sequence"/>
</dbReference>
<comment type="caution">
    <text evidence="1">The sequence shown here is derived from an EMBL/GenBank/DDBJ whole genome shotgun (WGS) entry which is preliminary data.</text>
</comment>
<sequence length="69" mass="7657">MNWKLDPFSASSLPDKLLQALDQTSEAFSISRNDKKCHMQIISATPPFSIFFGADKECGGFLSDSNKWG</sequence>
<evidence type="ECO:0000313" key="2">
    <source>
        <dbReference type="Proteomes" id="UP001529510"/>
    </source>
</evidence>
<dbReference type="EMBL" id="JAMKFB020000023">
    <property type="protein sequence ID" value="KAL0158231.1"/>
    <property type="molecule type" value="Genomic_DNA"/>
</dbReference>
<organism evidence="1 2">
    <name type="scientific">Cirrhinus mrigala</name>
    <name type="common">Mrigala</name>
    <dbReference type="NCBI Taxonomy" id="683832"/>
    <lineage>
        <taxon>Eukaryota</taxon>
        <taxon>Metazoa</taxon>
        <taxon>Chordata</taxon>
        <taxon>Craniata</taxon>
        <taxon>Vertebrata</taxon>
        <taxon>Euteleostomi</taxon>
        <taxon>Actinopterygii</taxon>
        <taxon>Neopterygii</taxon>
        <taxon>Teleostei</taxon>
        <taxon>Ostariophysi</taxon>
        <taxon>Cypriniformes</taxon>
        <taxon>Cyprinidae</taxon>
        <taxon>Labeoninae</taxon>
        <taxon>Labeonini</taxon>
        <taxon>Cirrhinus</taxon>
    </lineage>
</organism>
<reference evidence="1 2" key="1">
    <citation type="submission" date="2024-05" db="EMBL/GenBank/DDBJ databases">
        <title>Genome sequencing and assembly of Indian major carp, Cirrhinus mrigala (Hamilton, 1822).</title>
        <authorList>
            <person name="Mohindra V."/>
            <person name="Chowdhury L.M."/>
            <person name="Lal K."/>
            <person name="Jena J.K."/>
        </authorList>
    </citation>
    <scope>NUCLEOTIDE SEQUENCE [LARGE SCALE GENOMIC DNA]</scope>
    <source>
        <strain evidence="1">CM1030</strain>
        <tissue evidence="1">Blood</tissue>
    </source>
</reference>
<gene>
    <name evidence="1" type="ORF">M9458_046307</name>
</gene>
<protein>
    <submittedName>
        <fullName evidence="1">Uncharacterized protein</fullName>
    </submittedName>
</protein>
<evidence type="ECO:0000313" key="1">
    <source>
        <dbReference type="EMBL" id="KAL0158231.1"/>
    </source>
</evidence>
<accession>A0ABD0NAG3</accession>
<feature type="non-terminal residue" evidence="1">
    <location>
        <position position="69"/>
    </location>
</feature>
<dbReference type="AlphaFoldDB" id="A0ABD0NAG3"/>
<keyword evidence="2" id="KW-1185">Reference proteome</keyword>